<dbReference type="Gene3D" id="2.40.50.140">
    <property type="entry name" value="Nucleic acid-binding proteins"/>
    <property type="match status" value="1"/>
</dbReference>
<comment type="function">
    <text evidence="4">DNA-dependent RNA polymerase (RNAP) catalyzes the transcription of DNA into RNA using the four ribonucleoside triphosphates as substrates.</text>
</comment>
<keyword evidence="2 4" id="KW-0240">DNA-directed RNA polymerase</keyword>
<dbReference type="InterPro" id="IPR003029">
    <property type="entry name" value="S1_domain"/>
</dbReference>
<comment type="similarity">
    <text evidence="1 4">Belongs to the eukaryotic RPB7/RPC8 RNA polymerase subunit family.</text>
</comment>
<comment type="domain">
    <text evidence="4">Forms 2 domains with an elongated structure; Rpo4 packs into the hinge region between the 2 domains.</text>
</comment>
<dbReference type="Pfam" id="PF03876">
    <property type="entry name" value="SHS2_Rpb7-N"/>
    <property type="match status" value="1"/>
</dbReference>
<dbReference type="InterPro" id="IPR005576">
    <property type="entry name" value="Rpb7-like_N"/>
</dbReference>
<dbReference type="NCBIfam" id="NF006333">
    <property type="entry name" value="PRK08563.1"/>
    <property type="match status" value="1"/>
</dbReference>
<evidence type="ECO:0000256" key="4">
    <source>
        <dbReference type="HAMAP-Rule" id="MF_00865"/>
    </source>
</evidence>
<protein>
    <recommendedName>
        <fullName evidence="4">DNA-directed RNA polymerase subunit Rpo7</fullName>
        <ecNumber evidence="4">2.7.7.6</ecNumber>
    </recommendedName>
    <alternativeName>
        <fullName evidence="4">DNA-directed RNA polymerase subunit E</fullName>
    </alternativeName>
</protein>
<dbReference type="SUPFAM" id="SSF50249">
    <property type="entry name" value="Nucleic acid-binding proteins"/>
    <property type="match status" value="1"/>
</dbReference>
<dbReference type="InterPro" id="IPR036898">
    <property type="entry name" value="RNA_pol_Rpb7-like_N_sf"/>
</dbReference>
<evidence type="ECO:0000313" key="8">
    <source>
        <dbReference type="EMBL" id="MBS3063097.1"/>
    </source>
</evidence>
<keyword evidence="4 7" id="KW-0808">Transferase</keyword>
<evidence type="ECO:0000256" key="1">
    <source>
        <dbReference type="ARBA" id="ARBA00009307"/>
    </source>
</evidence>
<proteinExistence type="inferred from homology"/>
<dbReference type="GO" id="GO:0000428">
    <property type="term" value="C:DNA-directed RNA polymerase complex"/>
    <property type="evidence" value="ECO:0007669"/>
    <property type="project" value="UniProtKB-KW"/>
</dbReference>
<evidence type="ECO:0000259" key="6">
    <source>
        <dbReference type="PROSITE" id="PS50126"/>
    </source>
</evidence>
<dbReference type="CDD" id="cd04460">
    <property type="entry name" value="S1_RpoE"/>
    <property type="match status" value="1"/>
</dbReference>
<dbReference type="InterPro" id="IPR046399">
    <property type="entry name" value="RNApol_Rpo7"/>
</dbReference>
<keyword evidence="4 7" id="KW-0548">Nucleotidyltransferase</keyword>
<dbReference type="EMBL" id="DUGH01000058">
    <property type="protein sequence ID" value="HIH16232.1"/>
    <property type="molecule type" value="Genomic_DNA"/>
</dbReference>
<organism evidence="7 9">
    <name type="scientific">Candidatus Iainarchaeum sp</name>
    <dbReference type="NCBI Taxonomy" id="3101447"/>
    <lineage>
        <taxon>Archaea</taxon>
        <taxon>Candidatus Iainarchaeota</taxon>
        <taxon>Candidatus Iainarchaeia</taxon>
        <taxon>Candidatus Iainarchaeales</taxon>
        <taxon>Candidatus Iainarchaeaceae</taxon>
        <taxon>Candidatus Iainarchaeum</taxon>
    </lineage>
</organism>
<evidence type="ECO:0000256" key="3">
    <source>
        <dbReference type="ARBA" id="ARBA00023163"/>
    </source>
</evidence>
<dbReference type="CDD" id="cd04331">
    <property type="entry name" value="RNAP_E_N"/>
    <property type="match status" value="1"/>
</dbReference>
<dbReference type="PANTHER" id="PTHR12709:SF4">
    <property type="entry name" value="DNA-DIRECTED RNA POLYMERASE II SUBUNIT RPB7"/>
    <property type="match status" value="1"/>
</dbReference>
<accession>A0A7J4JEN8</accession>
<gene>
    <name evidence="4" type="primary">rpo7</name>
    <name evidence="4" type="synonym">rpoE</name>
    <name evidence="7" type="ORF">HA252_02395</name>
    <name evidence="8" type="ORF">J4203_04440</name>
</gene>
<dbReference type="Gene3D" id="3.30.1490.120">
    <property type="entry name" value="RNA polymerase Rpb7-like, N-terminal domain"/>
    <property type="match status" value="1"/>
</dbReference>
<keyword evidence="4" id="KW-0963">Cytoplasm</keyword>
<dbReference type="GO" id="GO:0003677">
    <property type="term" value="F:DNA binding"/>
    <property type="evidence" value="ECO:0007669"/>
    <property type="project" value="InterPro"/>
</dbReference>
<dbReference type="InterPro" id="IPR045113">
    <property type="entry name" value="Rpb7-like"/>
</dbReference>
<comment type="caution">
    <text evidence="7">The sequence shown here is derived from an EMBL/GenBank/DDBJ whole genome shotgun (WGS) entry which is preliminary data.</text>
</comment>
<feature type="region of interest" description="Disordered" evidence="5">
    <location>
        <begin position="171"/>
        <end position="199"/>
    </location>
</feature>
<dbReference type="PANTHER" id="PTHR12709">
    <property type="entry name" value="DNA-DIRECTED RNA POLYMERASE II, III"/>
    <property type="match status" value="1"/>
</dbReference>
<dbReference type="HAMAP" id="MF_00865">
    <property type="entry name" value="RNApol_arch_Rpo7"/>
    <property type="match status" value="1"/>
</dbReference>
<comment type="catalytic activity">
    <reaction evidence="4">
        <text>RNA(n) + a ribonucleoside 5'-triphosphate = RNA(n+1) + diphosphate</text>
        <dbReference type="Rhea" id="RHEA:21248"/>
        <dbReference type="Rhea" id="RHEA-COMP:14527"/>
        <dbReference type="Rhea" id="RHEA-COMP:17342"/>
        <dbReference type="ChEBI" id="CHEBI:33019"/>
        <dbReference type="ChEBI" id="CHEBI:61557"/>
        <dbReference type="ChEBI" id="CHEBI:140395"/>
        <dbReference type="EC" id="2.7.7.6"/>
    </reaction>
</comment>
<comment type="subcellular location">
    <subcellularLocation>
        <location evidence="4">Cytoplasm</location>
    </subcellularLocation>
</comment>
<dbReference type="EC" id="2.7.7.6" evidence="4"/>
<evidence type="ECO:0000256" key="2">
    <source>
        <dbReference type="ARBA" id="ARBA00022478"/>
    </source>
</evidence>
<dbReference type="AlphaFoldDB" id="A0A7J4JEN8"/>
<dbReference type="GO" id="GO:0005737">
    <property type="term" value="C:cytoplasm"/>
    <property type="evidence" value="ECO:0007669"/>
    <property type="project" value="UniProtKB-SubCell"/>
</dbReference>
<dbReference type="SUPFAM" id="SSF88798">
    <property type="entry name" value="N-terminal, heterodimerisation domain of RBP7 (RpoE)"/>
    <property type="match status" value="1"/>
</dbReference>
<feature type="domain" description="S1 motif" evidence="6">
    <location>
        <begin position="82"/>
        <end position="165"/>
    </location>
</feature>
<evidence type="ECO:0000313" key="9">
    <source>
        <dbReference type="Proteomes" id="UP000564964"/>
    </source>
</evidence>
<keyword evidence="3 4" id="KW-0804">Transcription</keyword>
<reference evidence="8" key="3">
    <citation type="submission" date="2021-05" db="EMBL/GenBank/DDBJ databases">
        <title>Protein family content uncovers lineage relationships and bacterial pathway maintenance mechanisms in DPANN archaea.</title>
        <authorList>
            <person name="Castelle C.J."/>
            <person name="Meheust R."/>
            <person name="Jaffe A.L."/>
            <person name="Seitz K."/>
            <person name="Gong X."/>
            <person name="Baker B.J."/>
            <person name="Banfield J.F."/>
        </authorList>
    </citation>
    <scope>NUCLEOTIDE SEQUENCE</scope>
    <source>
        <strain evidence="8">RIFCSPLOWO2_01_FULL_58_19</strain>
    </source>
</reference>
<reference evidence="8" key="2">
    <citation type="submission" date="2021-03" db="EMBL/GenBank/DDBJ databases">
        <authorList>
            <person name="Jaffe A."/>
        </authorList>
    </citation>
    <scope>NUCLEOTIDE SEQUENCE</scope>
    <source>
        <strain evidence="8">RIFCSPLOWO2_01_FULL_58_19</strain>
    </source>
</reference>
<comment type="subunit">
    <text evidence="4">Part of the RNA polymerase complex. Forms a stalk with Rpo4 that extends from the main structure.</text>
</comment>
<dbReference type="Pfam" id="PF00575">
    <property type="entry name" value="S1"/>
    <property type="match status" value="1"/>
</dbReference>
<evidence type="ECO:0000313" key="7">
    <source>
        <dbReference type="EMBL" id="HIH16232.1"/>
    </source>
</evidence>
<dbReference type="GO" id="GO:0003899">
    <property type="term" value="F:DNA-directed RNA polymerase activity"/>
    <property type="evidence" value="ECO:0007669"/>
    <property type="project" value="UniProtKB-UniRule"/>
</dbReference>
<dbReference type="InterPro" id="IPR004519">
    <property type="entry name" value="RNAP_E/RPC8"/>
</dbReference>
<dbReference type="EMBL" id="JAGVWE010000004">
    <property type="protein sequence ID" value="MBS3063097.1"/>
    <property type="molecule type" value="Genomic_DNA"/>
</dbReference>
<sequence>MYSMYTVTDTVRVPPAEFGADLKKTVLKLVQKEYEGLMDEDLGLVVVVPEIESTGEGRVVPGDGAAYYTAVMKLLVYKPEVHEVVDGYVTEVTEFGAFARIGPIEGLIHVSQIMDDYINYDAKLPGFVGKESARKLLKGDNVTARIVTVSLKGSLSASKIGLTMRQDGLGKEEWVKAGPTKKRETKETRKEEKAKEKAA</sequence>
<dbReference type="GO" id="GO:0006352">
    <property type="term" value="P:DNA-templated transcription initiation"/>
    <property type="evidence" value="ECO:0007669"/>
    <property type="project" value="InterPro"/>
</dbReference>
<dbReference type="Proteomes" id="UP000678237">
    <property type="component" value="Unassembled WGS sequence"/>
</dbReference>
<dbReference type="InterPro" id="IPR012340">
    <property type="entry name" value="NA-bd_OB-fold"/>
</dbReference>
<reference evidence="9" key="1">
    <citation type="journal article" date="2020" name="bioRxiv">
        <title>A rank-normalized archaeal taxonomy based on genome phylogeny resolves widespread incomplete and uneven classifications.</title>
        <authorList>
            <person name="Rinke C."/>
            <person name="Chuvochina M."/>
            <person name="Mussig A.J."/>
            <person name="Chaumeil P.-A."/>
            <person name="Waite D.W."/>
            <person name="Whitman W.B."/>
            <person name="Parks D.H."/>
            <person name="Hugenholtz P."/>
        </authorList>
    </citation>
    <scope>NUCLEOTIDE SEQUENCE [LARGE SCALE GENOMIC DNA]</scope>
</reference>
<dbReference type="PROSITE" id="PS50126">
    <property type="entry name" value="S1"/>
    <property type="match status" value="1"/>
</dbReference>
<dbReference type="SMART" id="SM00316">
    <property type="entry name" value="S1"/>
    <property type="match status" value="1"/>
</dbReference>
<evidence type="ECO:0000256" key="5">
    <source>
        <dbReference type="SAM" id="MobiDB-lite"/>
    </source>
</evidence>
<dbReference type="Proteomes" id="UP000564964">
    <property type="component" value="Unassembled WGS sequence"/>
</dbReference>
<name>A0A7J4JEN8_9ARCH</name>
<dbReference type="NCBIfam" id="TIGR00448">
    <property type="entry name" value="rpoE"/>
    <property type="match status" value="1"/>
</dbReference>